<proteinExistence type="predicted"/>
<evidence type="ECO:0000313" key="2">
    <source>
        <dbReference type="Proteomes" id="UP000005631"/>
    </source>
</evidence>
<keyword evidence="2" id="KW-1185">Reference proteome</keyword>
<dbReference type="RefSeq" id="WP_014203519.1">
    <property type="nucleotide sequence ID" value="NC_016599.1"/>
</dbReference>
<dbReference type="STRING" id="926562.Oweho_3221"/>
<dbReference type="Proteomes" id="UP000005631">
    <property type="component" value="Chromosome"/>
</dbReference>
<dbReference type="HOGENOM" id="CLU_2539345_0_0_10"/>
<reference evidence="1 2" key="1">
    <citation type="journal article" date="2012" name="Stand. Genomic Sci.">
        <title>Genome sequence of the orange-pigmented seawater bacterium Owenweeksia hongkongensis type strain (UST20020801(T)).</title>
        <authorList>
            <person name="Riedel T."/>
            <person name="Held B."/>
            <person name="Nolan M."/>
            <person name="Lucas S."/>
            <person name="Lapidus A."/>
            <person name="Tice H."/>
            <person name="Del Rio T.G."/>
            <person name="Cheng J.F."/>
            <person name="Han C."/>
            <person name="Tapia R."/>
            <person name="Goodwin L.A."/>
            <person name="Pitluck S."/>
            <person name="Liolios K."/>
            <person name="Mavromatis K."/>
            <person name="Pagani I."/>
            <person name="Ivanova N."/>
            <person name="Mikhailova N."/>
            <person name="Pati A."/>
            <person name="Chen A."/>
            <person name="Palaniappan K."/>
            <person name="Rohde M."/>
            <person name="Tindall B.J."/>
            <person name="Detter J.C."/>
            <person name="Goker M."/>
            <person name="Woyke T."/>
            <person name="Bristow J."/>
            <person name="Eisen J.A."/>
            <person name="Markowitz V."/>
            <person name="Hugenholtz P."/>
            <person name="Klenk H.P."/>
            <person name="Kyrpides N.C."/>
        </authorList>
    </citation>
    <scope>NUCLEOTIDE SEQUENCE</scope>
    <source>
        <strain evidence="2">DSM 17368 / JCM 12287 / NRRL B-23963</strain>
    </source>
</reference>
<dbReference type="AlphaFoldDB" id="G8R3T5"/>
<dbReference type="KEGG" id="oho:Oweho_3221"/>
<dbReference type="EMBL" id="CP003156">
    <property type="protein sequence ID" value="AEV34172.1"/>
    <property type="molecule type" value="Genomic_DNA"/>
</dbReference>
<evidence type="ECO:0000313" key="1">
    <source>
        <dbReference type="EMBL" id="AEV34172.1"/>
    </source>
</evidence>
<accession>G8R3T5</accession>
<organism evidence="1 2">
    <name type="scientific">Owenweeksia hongkongensis (strain DSM 17368 / CIP 108786 / JCM 12287 / NRRL B-23963 / UST20020801)</name>
    <dbReference type="NCBI Taxonomy" id="926562"/>
    <lineage>
        <taxon>Bacteria</taxon>
        <taxon>Pseudomonadati</taxon>
        <taxon>Bacteroidota</taxon>
        <taxon>Flavobacteriia</taxon>
        <taxon>Flavobacteriales</taxon>
        <taxon>Owenweeksiaceae</taxon>
        <taxon>Owenweeksia</taxon>
    </lineage>
</organism>
<sequence>MMSDDLKNPITNKLRQQKRAEYQELVRREIESNFSDAEQRALQVKCMVLLVEEFLPEDVKNELFALHLAHKKYNHPELEDLVA</sequence>
<protein>
    <submittedName>
        <fullName evidence="1">Uncharacterized protein</fullName>
    </submittedName>
</protein>
<gene>
    <name evidence="1" type="ordered locus">Oweho_3221</name>
</gene>
<name>G8R3T5_OWEHD</name>